<dbReference type="AlphaFoldDB" id="A0A5Q0TEI9"/>
<dbReference type="PROSITE" id="PS51257">
    <property type="entry name" value="PROKAR_LIPOPROTEIN"/>
    <property type="match status" value="1"/>
</dbReference>
<keyword evidence="1" id="KW-0732">Signal</keyword>
<dbReference type="Proteomes" id="UP000348942">
    <property type="component" value="Chromosome 1"/>
</dbReference>
<keyword evidence="3" id="KW-1185">Reference proteome</keyword>
<dbReference type="Pfam" id="PF07386">
    <property type="entry name" value="DUF1499"/>
    <property type="match status" value="1"/>
</dbReference>
<feature type="signal peptide" evidence="1">
    <location>
        <begin position="1"/>
        <end position="20"/>
    </location>
</feature>
<dbReference type="InterPro" id="IPR010865">
    <property type="entry name" value="DUF1499"/>
</dbReference>
<evidence type="ECO:0000313" key="3">
    <source>
        <dbReference type="Proteomes" id="UP000348942"/>
    </source>
</evidence>
<feature type="chain" id="PRO_5024397239" evidence="1">
    <location>
        <begin position="21"/>
        <end position="148"/>
    </location>
</feature>
<dbReference type="PANTHER" id="PTHR34801:SF6">
    <property type="entry name" value="SLL1620 PROTEIN"/>
    <property type="match status" value="1"/>
</dbReference>
<evidence type="ECO:0000256" key="1">
    <source>
        <dbReference type="SAM" id="SignalP"/>
    </source>
</evidence>
<proteinExistence type="predicted"/>
<evidence type="ECO:0000313" key="2">
    <source>
        <dbReference type="EMBL" id="QGA65578.1"/>
    </source>
</evidence>
<dbReference type="EMBL" id="CP045699">
    <property type="protein sequence ID" value="QGA65578.1"/>
    <property type="molecule type" value="Genomic_DNA"/>
</dbReference>
<name>A0A5Q0TEI9_9VIBR</name>
<sequence>MQKFISFAMVILLTSCSSQSKSMESNQTSPHAPMLCSSKPNCVSTQETRKDYQVAPFVLTSSDISLSQIETVALSFPRTETIEKNDDYLHLTFTSLVLRFTDDVEIVKEGIHLHIRSKSRVGHSDFGVNRERLQKLRTKLLEQNLIQP</sequence>
<organism evidence="2 3">
    <name type="scientific">Vibrio algicola</name>
    <dbReference type="NCBI Taxonomy" id="2662262"/>
    <lineage>
        <taxon>Bacteria</taxon>
        <taxon>Pseudomonadati</taxon>
        <taxon>Pseudomonadota</taxon>
        <taxon>Gammaproteobacteria</taxon>
        <taxon>Vibrionales</taxon>
        <taxon>Vibrionaceae</taxon>
        <taxon>Vibrio</taxon>
    </lineage>
</organism>
<accession>A0A5Q0TEI9</accession>
<dbReference type="PANTHER" id="PTHR34801">
    <property type="entry name" value="EXPRESSED PROTEIN"/>
    <property type="match status" value="1"/>
</dbReference>
<gene>
    <name evidence="2" type="ORF">GFB47_09235</name>
</gene>
<dbReference type="PIRSF" id="PIRSF026426">
    <property type="entry name" value="DUF1499"/>
    <property type="match status" value="1"/>
</dbReference>
<protein>
    <submittedName>
        <fullName evidence="2">DUF1499 domain-containing protein</fullName>
    </submittedName>
</protein>
<reference evidence="2 3" key="1">
    <citation type="submission" date="2019-10" db="EMBL/GenBank/DDBJ databases">
        <title>Vibrio sp. nov., isolated from Coralline algae surface.</title>
        <authorList>
            <person name="Geng Y."/>
            <person name="Zhang X."/>
        </authorList>
    </citation>
    <scope>NUCLEOTIDE SEQUENCE [LARGE SCALE GENOMIC DNA]</scope>
    <source>
        <strain evidence="2 3">SM1977</strain>
    </source>
</reference>